<feature type="transmembrane region" description="Helical" evidence="7">
    <location>
        <begin position="198"/>
        <end position="223"/>
    </location>
</feature>
<name>A0A267E9Q7_9PLAT</name>
<organism evidence="8 9">
    <name type="scientific">Macrostomum lignano</name>
    <dbReference type="NCBI Taxonomy" id="282301"/>
    <lineage>
        <taxon>Eukaryota</taxon>
        <taxon>Metazoa</taxon>
        <taxon>Spiralia</taxon>
        <taxon>Lophotrochozoa</taxon>
        <taxon>Platyhelminthes</taxon>
        <taxon>Rhabditophora</taxon>
        <taxon>Macrostomorpha</taxon>
        <taxon>Macrostomida</taxon>
        <taxon>Macrostomidae</taxon>
        <taxon>Macrostomum</taxon>
    </lineage>
</organism>
<accession>A0A267E9Q7</accession>
<evidence type="ECO:0008006" key="10">
    <source>
        <dbReference type="Google" id="ProtNLM"/>
    </source>
</evidence>
<dbReference type="SUPFAM" id="SSF53474">
    <property type="entry name" value="alpha/beta-Hydrolases"/>
    <property type="match status" value="1"/>
</dbReference>
<feature type="region of interest" description="Disordered" evidence="6">
    <location>
        <begin position="616"/>
        <end position="635"/>
    </location>
</feature>
<evidence type="ECO:0000256" key="6">
    <source>
        <dbReference type="SAM" id="MobiDB-lite"/>
    </source>
</evidence>
<comment type="subcellular location">
    <subcellularLocation>
        <location evidence="1">Membrane</location>
        <topology evidence="1">Multi-pass membrane protein</topology>
    </subcellularLocation>
</comment>
<feature type="region of interest" description="Disordered" evidence="6">
    <location>
        <begin position="570"/>
        <end position="595"/>
    </location>
</feature>
<evidence type="ECO:0000313" key="8">
    <source>
        <dbReference type="EMBL" id="PAA58310.1"/>
    </source>
</evidence>
<gene>
    <name evidence="8" type="ORF">BOX15_Mlig032375g1</name>
</gene>
<dbReference type="PANTHER" id="PTHR17920">
    <property type="entry name" value="TRANSMEMBRANE AND COILED-COIL DOMAIN-CONTAINING PROTEIN 4 TMCO4"/>
    <property type="match status" value="1"/>
</dbReference>
<evidence type="ECO:0000256" key="2">
    <source>
        <dbReference type="ARBA" id="ARBA00009824"/>
    </source>
</evidence>
<dbReference type="OrthoDB" id="277931at2759"/>
<keyword evidence="5 7" id="KW-0472">Membrane</keyword>
<dbReference type="Proteomes" id="UP000215902">
    <property type="component" value="Unassembled WGS sequence"/>
</dbReference>
<keyword evidence="4 7" id="KW-1133">Transmembrane helix</keyword>
<feature type="compositionally biased region" description="Low complexity" evidence="6">
    <location>
        <begin position="616"/>
        <end position="631"/>
    </location>
</feature>
<dbReference type="PANTHER" id="PTHR17920:SF3">
    <property type="entry name" value="TRANSMEMBRANE AND COILED-COIL DOMAIN-CONTAINING PROTEIN 4"/>
    <property type="match status" value="1"/>
</dbReference>
<evidence type="ECO:0000256" key="4">
    <source>
        <dbReference type="ARBA" id="ARBA00022989"/>
    </source>
</evidence>
<feature type="region of interest" description="Disordered" evidence="6">
    <location>
        <begin position="1"/>
        <end position="29"/>
    </location>
</feature>
<feature type="compositionally biased region" description="Low complexity" evidence="6">
    <location>
        <begin position="575"/>
        <end position="595"/>
    </location>
</feature>
<dbReference type="GO" id="GO:0016020">
    <property type="term" value="C:membrane"/>
    <property type="evidence" value="ECO:0007669"/>
    <property type="project" value="UniProtKB-SubCell"/>
</dbReference>
<evidence type="ECO:0000256" key="7">
    <source>
        <dbReference type="SAM" id="Phobius"/>
    </source>
</evidence>
<proteinExistence type="inferred from homology"/>
<comment type="similarity">
    <text evidence="2">Belongs to the TMCO4 family.</text>
</comment>
<dbReference type="EMBL" id="NIVC01002389">
    <property type="protein sequence ID" value="PAA58310.1"/>
    <property type="molecule type" value="Genomic_DNA"/>
</dbReference>
<evidence type="ECO:0000256" key="1">
    <source>
        <dbReference type="ARBA" id="ARBA00004141"/>
    </source>
</evidence>
<dbReference type="InterPro" id="IPR007941">
    <property type="entry name" value="DUF726"/>
</dbReference>
<sequence>MFKKKPAASKPAAAGAAADEAKQKLQAEPGAEATARLNNNNSGMLSDAGIFAYCSLTATALAQLYPEDWHKEFREKFLADVLHKRPDSIRNSATAILRHGQADCSMLPFAEALLTEESVRACPEMVLQDLLLVALREGCYDARARYLLKHVAFAMRISWASLEEWELKTAALLNDPASEAEVVDEAMKRNRRRKVNRAFLIGASAVGGGLLIGLTGGLAAPLVAAGAGVIIGGAGAAAIGTAAGAAVLGSVFGVAGAGLTGWKMRKRVGSLAQFQFVQLTPPPTPQLHLCIAVSGWIDQGDLDFLLPWQSLAMSPEQYALCWESRYLKEMGQALDYFMSYLKSFAIQETLKLTVLSGLLAAITWPAAVLSASNVIDNPWSVCGNRAVEGGKVLADVLLSREYGQRPVTLIGFSMGAKLIFSCLQELASRKKGVEGIIEDVYLLGAPVSGSAKDWSPFARVVSGKIVNCYCRTDWFLKFMYRTMSASFSLAGLGPVQWSDRRMCNLDLTSMIGGHKDYFKKMSEILPIIGVPTTDKPKPVLSRLPTTSAPQLGIRPPVDVLAPAAAVVPGSRPTAEDAGAAAPAKSDSRARSASLSRLDEARRRLLAEEAGGVPVAAAAPSAAPATSAEVASSNPATRIGAVKAV</sequence>
<feature type="transmembrane region" description="Helical" evidence="7">
    <location>
        <begin position="229"/>
        <end position="257"/>
    </location>
</feature>
<dbReference type="Pfam" id="PF05277">
    <property type="entry name" value="DUF726"/>
    <property type="match status" value="1"/>
</dbReference>
<keyword evidence="3 7" id="KW-0812">Transmembrane</keyword>
<feature type="compositionally biased region" description="Low complexity" evidence="6">
    <location>
        <begin position="8"/>
        <end position="18"/>
    </location>
</feature>
<reference evidence="8 9" key="1">
    <citation type="submission" date="2017-06" db="EMBL/GenBank/DDBJ databases">
        <title>A platform for efficient transgenesis in Macrostomum lignano, a flatworm model organism for stem cell research.</title>
        <authorList>
            <person name="Berezikov E."/>
        </authorList>
    </citation>
    <scope>NUCLEOTIDE SEQUENCE [LARGE SCALE GENOMIC DNA]</scope>
    <source>
        <strain evidence="8">DV1</strain>
        <tissue evidence="8">Whole organism</tissue>
    </source>
</reference>
<protein>
    <recommendedName>
        <fullName evidence="10">DUF726 domain-containing protein</fullName>
    </recommendedName>
</protein>
<evidence type="ECO:0000313" key="9">
    <source>
        <dbReference type="Proteomes" id="UP000215902"/>
    </source>
</evidence>
<evidence type="ECO:0000256" key="3">
    <source>
        <dbReference type="ARBA" id="ARBA00022692"/>
    </source>
</evidence>
<dbReference type="InterPro" id="IPR029058">
    <property type="entry name" value="AB_hydrolase_fold"/>
</dbReference>
<dbReference type="STRING" id="282301.A0A267E9Q7"/>
<keyword evidence="9" id="KW-1185">Reference proteome</keyword>
<dbReference type="AlphaFoldDB" id="A0A267E9Q7"/>
<evidence type="ECO:0000256" key="5">
    <source>
        <dbReference type="ARBA" id="ARBA00023136"/>
    </source>
</evidence>
<comment type="caution">
    <text evidence="8">The sequence shown here is derived from an EMBL/GenBank/DDBJ whole genome shotgun (WGS) entry which is preliminary data.</text>
</comment>